<dbReference type="EMBL" id="CP097502">
    <property type="protein sequence ID" value="URD74736.1"/>
    <property type="molecule type" value="Genomic_DNA"/>
</dbReference>
<gene>
    <name evidence="2" type="ORF">MUK42_33822</name>
</gene>
<name>A0A9E7ED56_9LILI</name>
<accession>A0A9E7ED56</accession>
<sequence>MNISSCLMLISFPWVAHRLDGNMPSGVPLRRPPTMLASTCWRTKRHAKLQSLLPQQVLSTIPSLTAQQTLCHAKRMYK</sequence>
<keyword evidence="3" id="KW-1185">Reference proteome</keyword>
<evidence type="ECO:0000313" key="2">
    <source>
        <dbReference type="EMBL" id="URD74736.1"/>
    </source>
</evidence>
<evidence type="ECO:0000256" key="1">
    <source>
        <dbReference type="SAM" id="SignalP"/>
    </source>
</evidence>
<proteinExistence type="predicted"/>
<feature type="signal peptide" evidence="1">
    <location>
        <begin position="1"/>
        <end position="18"/>
    </location>
</feature>
<evidence type="ECO:0000313" key="3">
    <source>
        <dbReference type="Proteomes" id="UP001055439"/>
    </source>
</evidence>
<evidence type="ECO:0008006" key="4">
    <source>
        <dbReference type="Google" id="ProtNLM"/>
    </source>
</evidence>
<feature type="chain" id="PRO_5038396755" description="Secreted protein" evidence="1">
    <location>
        <begin position="19"/>
        <end position="78"/>
    </location>
</feature>
<dbReference type="AlphaFoldDB" id="A0A9E7ED56"/>
<organism evidence="2 3">
    <name type="scientific">Musa troglodytarum</name>
    <name type="common">fe'i banana</name>
    <dbReference type="NCBI Taxonomy" id="320322"/>
    <lineage>
        <taxon>Eukaryota</taxon>
        <taxon>Viridiplantae</taxon>
        <taxon>Streptophyta</taxon>
        <taxon>Embryophyta</taxon>
        <taxon>Tracheophyta</taxon>
        <taxon>Spermatophyta</taxon>
        <taxon>Magnoliopsida</taxon>
        <taxon>Liliopsida</taxon>
        <taxon>Zingiberales</taxon>
        <taxon>Musaceae</taxon>
        <taxon>Musa</taxon>
    </lineage>
</organism>
<protein>
    <recommendedName>
        <fullName evidence="4">Secreted protein</fullName>
    </recommendedName>
</protein>
<keyword evidence="1" id="KW-0732">Signal</keyword>
<reference evidence="2" key="1">
    <citation type="submission" date="2022-05" db="EMBL/GenBank/DDBJ databases">
        <title>The Musa troglodytarum L. genome provides insights into the mechanism of non-climacteric behaviour and enrichment of carotenoids.</title>
        <authorList>
            <person name="Wang J."/>
        </authorList>
    </citation>
    <scope>NUCLEOTIDE SEQUENCE</scope>
    <source>
        <tissue evidence="2">Leaf</tissue>
    </source>
</reference>
<dbReference type="Proteomes" id="UP001055439">
    <property type="component" value="Chromosome 1"/>
</dbReference>